<dbReference type="EMBL" id="NEXC01000105">
    <property type="protein sequence ID" value="PSN82042.1"/>
    <property type="molecule type" value="Genomic_DNA"/>
</dbReference>
<gene>
    <name evidence="3" type="ORF">B9Q01_09175</name>
</gene>
<keyword evidence="1" id="KW-0051">Antiviral defense</keyword>
<dbReference type="Proteomes" id="UP000240880">
    <property type="component" value="Unassembled WGS sequence"/>
</dbReference>
<proteinExistence type="predicted"/>
<dbReference type="GO" id="GO:0051607">
    <property type="term" value="P:defense response to virus"/>
    <property type="evidence" value="ECO:0007669"/>
    <property type="project" value="UniProtKB-KW"/>
</dbReference>
<sequence length="198" mass="22444">MIDLEKYTNHLFVESLRANTESPSFSLIKEDFEIDLRSLIIDVNDAQNRHTLVIPGSSIRGVVRRWAERYDKALVEELFGNDIISGSEPKAGKLIFSFARAEDLTNKTHNKRYGIKISQLGTVEANALYSYEFLRGEKPIRITFDSIALVPLKDDEKELLAKSIASLKYSSIGWGNSRGLGLIKEVELDARLQKYLHV</sequence>
<protein>
    <recommendedName>
        <fullName evidence="2">CRISPR type III-associated protein domain-containing protein</fullName>
    </recommendedName>
</protein>
<comment type="caution">
    <text evidence="3">The sequence shown here is derived from an EMBL/GenBank/DDBJ whole genome shotgun (WGS) entry which is preliminary data.</text>
</comment>
<evidence type="ECO:0000259" key="2">
    <source>
        <dbReference type="Pfam" id="PF03787"/>
    </source>
</evidence>
<dbReference type="CDD" id="cd09726">
    <property type="entry name" value="RAMP_I_III"/>
    <property type="match status" value="1"/>
</dbReference>
<dbReference type="Pfam" id="PF03787">
    <property type="entry name" value="RAMPs"/>
    <property type="match status" value="1"/>
</dbReference>
<name>A0A2R6A6F5_9ARCH</name>
<evidence type="ECO:0000313" key="4">
    <source>
        <dbReference type="Proteomes" id="UP000240880"/>
    </source>
</evidence>
<dbReference type="AlphaFoldDB" id="A0A2R6A6F5"/>
<feature type="domain" description="CRISPR type III-associated protein" evidence="2">
    <location>
        <begin position="52"/>
        <end position="184"/>
    </location>
</feature>
<evidence type="ECO:0000313" key="3">
    <source>
        <dbReference type="EMBL" id="PSN82042.1"/>
    </source>
</evidence>
<evidence type="ECO:0000256" key="1">
    <source>
        <dbReference type="ARBA" id="ARBA00023118"/>
    </source>
</evidence>
<reference evidence="3 4" key="1">
    <citation type="submission" date="2017-04" db="EMBL/GenBank/DDBJ databases">
        <title>Novel microbial lineages endemic to geothermal iron-oxide mats fill important gaps in the evolutionary history of Archaea.</title>
        <authorList>
            <person name="Jay Z.J."/>
            <person name="Beam J.P."/>
            <person name="Dlakic M."/>
            <person name="Rusch D.B."/>
            <person name="Kozubal M.A."/>
            <person name="Inskeep W.P."/>
        </authorList>
    </citation>
    <scope>NUCLEOTIDE SEQUENCE [LARGE SCALE GENOMIC DNA]</scope>
    <source>
        <strain evidence="3">OSP_D</strain>
    </source>
</reference>
<dbReference type="InterPro" id="IPR005537">
    <property type="entry name" value="RAMP_III_fam"/>
</dbReference>
<organism evidence="3 4">
    <name type="scientific">Candidatus Marsarchaeota G1 archaeon OSP_D</name>
    <dbReference type="NCBI Taxonomy" id="1978155"/>
    <lineage>
        <taxon>Archaea</taxon>
        <taxon>Candidatus Marsarchaeota</taxon>
        <taxon>Candidatus Marsarchaeota group 1</taxon>
    </lineage>
</organism>
<accession>A0A2R6A6F5</accession>